<organism evidence="2 3">
    <name type="scientific">Streptomyces aurantiacus JA 4570</name>
    <dbReference type="NCBI Taxonomy" id="1286094"/>
    <lineage>
        <taxon>Bacteria</taxon>
        <taxon>Bacillati</taxon>
        <taxon>Actinomycetota</taxon>
        <taxon>Actinomycetes</taxon>
        <taxon>Kitasatosporales</taxon>
        <taxon>Streptomycetaceae</taxon>
        <taxon>Streptomyces</taxon>
        <taxon>Streptomyces aurantiacus group</taxon>
    </lineage>
</organism>
<name>S4AHZ1_9ACTN</name>
<feature type="compositionally biased region" description="Basic and acidic residues" evidence="1">
    <location>
        <begin position="95"/>
        <end position="105"/>
    </location>
</feature>
<accession>S4AHZ1</accession>
<protein>
    <submittedName>
        <fullName evidence="2">Putative WD repeat-containing protein</fullName>
    </submittedName>
</protein>
<sequence length="954" mass="98566">MGALYVPQPHPVVASRRGEHLPVGAERADAADHVRRRYRPQADLVVAVAGGEGLPVGAEAEGVHLPAAARERLADLRRTGRVADVPQARRAVRAAGREHGPRGVEGHGPQGAGVAGEGRAERFPAARLGHVPQPDGAVHAAAGERPAAGVEGHGVHRSGVALQHPGDRLRVPRVGHAPQPDRAVVATGGEGPPVGGERHGAYGGGVAGQRRAERLRPARVAHVPQPDGAVVLGGGQGASVRAEGEQIDGAAAALHRRAERARMAGVADVPQPGRAVVRSGGEGVAVRAEDRGAHPTLVAGQGLAQALGALGVRHVPQPDGPVVAGGGQEPSVGAERGEVDGAGVAEQRGGERRVHDRDQPVPGALVVRPQAVRHQVELGGQRGIRVLGAVGLGDHLLEHRVVPPGHGVVALLPRDDRRHDGHHRQGDKGRHRGTADQDRAPAQPGRRGEELPRAPGQEGVTGRRRPVAGLFQAGAPVEQGRVALGVLPGPAVLLQALPQQVVVPVLVDPVAQPRPGVQECLVGDLHGLRVEGHQPGADQRFEGLLRLVGVRRLLGELPPRPPPAGGLGVLAQPDETEQEQPRGRTRRRVEAGPGALGGRRHRSLDPARRAVTGQRKAARLPPLPGGEQSVGEERQDARVVRAAGPVGAHFPDDQLREAGFEFEPDGLGRTGHRGAQLGGGQRPEHHVPVLQRVGQLGVPEALLVEVGADAEDDERGGGVTGITGAVGVAGRAGGVQELDEGTPVRLVGAEGEGFLELVHDEDRPAGGGGRAPGPRGDGFPYGLGKLGCIGLQGAELGYSPGELGEGVGARHELQHWADVRVLAAGVAPFAGGWYAVCVFYTLGVPYDLYAPCVLYPLSLSYVSQCAVAQGGHQAGVQKGGLPRSRGAHEHDEAARLLRRAELGDEGVRTPLPAEEPLGVLLPIRGEAAVGAHAGDGRGVGRVPLVAPRGRPGRT</sequence>
<keyword evidence="3" id="KW-1185">Reference proteome</keyword>
<feature type="region of interest" description="Disordered" evidence="1">
    <location>
        <begin position="411"/>
        <end position="463"/>
    </location>
</feature>
<evidence type="ECO:0000256" key="1">
    <source>
        <dbReference type="SAM" id="MobiDB-lite"/>
    </source>
</evidence>
<proteinExistence type="predicted"/>
<feature type="region of interest" description="Disordered" evidence="1">
    <location>
        <begin position="558"/>
        <end position="633"/>
    </location>
</feature>
<feature type="compositionally biased region" description="Basic and acidic residues" evidence="1">
    <location>
        <begin position="413"/>
        <end position="439"/>
    </location>
</feature>
<dbReference type="PATRIC" id="fig|1286094.4.peg.5820"/>
<reference evidence="2 3" key="1">
    <citation type="submission" date="2013-02" db="EMBL/GenBank/DDBJ databases">
        <title>Draft Genome Sequence of Streptomyces aurantiacus, Which Produces Setomimycin.</title>
        <authorList>
            <person name="Gruening B.A."/>
            <person name="Praeg A."/>
            <person name="Erxleben A."/>
            <person name="Guenther S."/>
            <person name="Mueller M."/>
        </authorList>
    </citation>
    <scope>NUCLEOTIDE SEQUENCE [LARGE SCALE GENOMIC DNA]</scope>
    <source>
        <strain evidence="2 3">JA 4570</strain>
    </source>
</reference>
<feature type="compositionally biased region" description="Gly residues" evidence="1">
    <location>
        <begin position="106"/>
        <end position="116"/>
    </location>
</feature>
<feature type="region of interest" description="Disordered" evidence="1">
    <location>
        <begin position="95"/>
        <end position="116"/>
    </location>
</feature>
<dbReference type="AlphaFoldDB" id="S4AHZ1"/>
<gene>
    <name evidence="2" type="ORF">STRAU_5888</name>
</gene>
<comment type="caution">
    <text evidence="2">The sequence shown here is derived from an EMBL/GenBank/DDBJ whole genome shotgun (WGS) entry which is preliminary data.</text>
</comment>
<dbReference type="Proteomes" id="UP000014629">
    <property type="component" value="Unassembled WGS sequence"/>
</dbReference>
<dbReference type="EMBL" id="AOPZ01000346">
    <property type="protein sequence ID" value="EPH41052.1"/>
    <property type="molecule type" value="Genomic_DNA"/>
</dbReference>
<evidence type="ECO:0000313" key="3">
    <source>
        <dbReference type="Proteomes" id="UP000014629"/>
    </source>
</evidence>
<evidence type="ECO:0000313" key="2">
    <source>
        <dbReference type="EMBL" id="EPH41052.1"/>
    </source>
</evidence>